<protein>
    <submittedName>
        <fullName evidence="1">Uncharacterized protein</fullName>
    </submittedName>
</protein>
<comment type="caution">
    <text evidence="1">The sequence shown here is derived from an EMBL/GenBank/DDBJ whole genome shotgun (WGS) entry which is preliminary data.</text>
</comment>
<sequence length="109" mass="12304">MFPYLAVQISQRDLLTRISNLQLYKGRSPIMQRDLPLLTSPSSALGVLLDDLDSDEDKLLSHRVGQGLASDVAFFVLGQYCGSWNGLPNDESDEIARHQEWEERLEVVD</sequence>
<dbReference type="AlphaFoldDB" id="A0A7J0FPT5"/>
<proteinExistence type="predicted"/>
<reference evidence="1 2" key="1">
    <citation type="submission" date="2019-07" db="EMBL/GenBank/DDBJ databases">
        <title>De Novo Assembly of kiwifruit Actinidia rufa.</title>
        <authorList>
            <person name="Sugita-Konishi S."/>
            <person name="Sato K."/>
            <person name="Mori E."/>
            <person name="Abe Y."/>
            <person name="Kisaki G."/>
            <person name="Hamano K."/>
            <person name="Suezawa K."/>
            <person name="Otani M."/>
            <person name="Fukuda T."/>
            <person name="Manabe T."/>
            <person name="Gomi K."/>
            <person name="Tabuchi M."/>
            <person name="Akimitsu K."/>
            <person name="Kataoka I."/>
        </authorList>
    </citation>
    <scope>NUCLEOTIDE SEQUENCE [LARGE SCALE GENOMIC DNA]</scope>
    <source>
        <strain evidence="2">cv. Fuchu</strain>
    </source>
</reference>
<name>A0A7J0FPT5_9ERIC</name>
<keyword evidence="2" id="KW-1185">Reference proteome</keyword>
<evidence type="ECO:0000313" key="2">
    <source>
        <dbReference type="Proteomes" id="UP000585474"/>
    </source>
</evidence>
<evidence type="ECO:0000313" key="1">
    <source>
        <dbReference type="EMBL" id="GFZ00180.1"/>
    </source>
</evidence>
<dbReference type="EMBL" id="BJWL01000013">
    <property type="protein sequence ID" value="GFZ00180.1"/>
    <property type="molecule type" value="Genomic_DNA"/>
</dbReference>
<accession>A0A7J0FPT5</accession>
<dbReference type="Proteomes" id="UP000585474">
    <property type="component" value="Unassembled WGS sequence"/>
</dbReference>
<gene>
    <name evidence="1" type="ORF">Acr_13g0015790</name>
</gene>
<organism evidence="1 2">
    <name type="scientific">Actinidia rufa</name>
    <dbReference type="NCBI Taxonomy" id="165716"/>
    <lineage>
        <taxon>Eukaryota</taxon>
        <taxon>Viridiplantae</taxon>
        <taxon>Streptophyta</taxon>
        <taxon>Embryophyta</taxon>
        <taxon>Tracheophyta</taxon>
        <taxon>Spermatophyta</taxon>
        <taxon>Magnoliopsida</taxon>
        <taxon>eudicotyledons</taxon>
        <taxon>Gunneridae</taxon>
        <taxon>Pentapetalae</taxon>
        <taxon>asterids</taxon>
        <taxon>Ericales</taxon>
        <taxon>Actinidiaceae</taxon>
        <taxon>Actinidia</taxon>
    </lineage>
</organism>